<sequence length="83" mass="9624">MAKPSKNKDLCLKSRFASIGRLLLDGGAFKCTAFSFWLFRPLDPSARWRCACVWHFYTLLQVDALTAELGYALRRWFFEDLSV</sequence>
<gene>
    <name evidence="1" type="ORF">CPB83DRAFT_80097</name>
</gene>
<comment type="caution">
    <text evidence="1">The sequence shown here is derived from an EMBL/GenBank/DDBJ whole genome shotgun (WGS) entry which is preliminary data.</text>
</comment>
<name>A0A9P6EMR5_9AGAR</name>
<proteinExistence type="predicted"/>
<dbReference type="EMBL" id="MU157834">
    <property type="protein sequence ID" value="KAF9531657.1"/>
    <property type="molecule type" value="Genomic_DNA"/>
</dbReference>
<accession>A0A9P6EMR5</accession>
<reference evidence="1" key="1">
    <citation type="submission" date="2020-11" db="EMBL/GenBank/DDBJ databases">
        <authorList>
            <consortium name="DOE Joint Genome Institute"/>
            <person name="Ahrendt S."/>
            <person name="Riley R."/>
            <person name="Andreopoulos W."/>
            <person name="Labutti K."/>
            <person name="Pangilinan J."/>
            <person name="Ruiz-Duenas F.J."/>
            <person name="Barrasa J.M."/>
            <person name="Sanchez-Garcia M."/>
            <person name="Camarero S."/>
            <person name="Miyauchi S."/>
            <person name="Serrano A."/>
            <person name="Linde D."/>
            <person name="Babiker R."/>
            <person name="Drula E."/>
            <person name="Ayuso-Fernandez I."/>
            <person name="Pacheco R."/>
            <person name="Padilla G."/>
            <person name="Ferreira P."/>
            <person name="Barriuso J."/>
            <person name="Kellner H."/>
            <person name="Castanera R."/>
            <person name="Alfaro M."/>
            <person name="Ramirez L."/>
            <person name="Pisabarro A.G."/>
            <person name="Kuo A."/>
            <person name="Tritt A."/>
            <person name="Lipzen A."/>
            <person name="He G."/>
            <person name="Yan M."/>
            <person name="Ng V."/>
            <person name="Cullen D."/>
            <person name="Martin F."/>
            <person name="Rosso M.-N."/>
            <person name="Henrissat B."/>
            <person name="Hibbett D."/>
            <person name="Martinez A.T."/>
            <person name="Grigoriev I.V."/>
        </authorList>
    </citation>
    <scope>NUCLEOTIDE SEQUENCE</scope>
    <source>
        <strain evidence="1">CBS 506.95</strain>
    </source>
</reference>
<evidence type="ECO:0000313" key="1">
    <source>
        <dbReference type="EMBL" id="KAF9531657.1"/>
    </source>
</evidence>
<protein>
    <submittedName>
        <fullName evidence="1">Uncharacterized protein</fullName>
    </submittedName>
</protein>
<organism evidence="1 2">
    <name type="scientific">Crepidotus variabilis</name>
    <dbReference type="NCBI Taxonomy" id="179855"/>
    <lineage>
        <taxon>Eukaryota</taxon>
        <taxon>Fungi</taxon>
        <taxon>Dikarya</taxon>
        <taxon>Basidiomycota</taxon>
        <taxon>Agaricomycotina</taxon>
        <taxon>Agaricomycetes</taxon>
        <taxon>Agaricomycetidae</taxon>
        <taxon>Agaricales</taxon>
        <taxon>Agaricineae</taxon>
        <taxon>Crepidotaceae</taxon>
        <taxon>Crepidotus</taxon>
    </lineage>
</organism>
<keyword evidence="2" id="KW-1185">Reference proteome</keyword>
<evidence type="ECO:0000313" key="2">
    <source>
        <dbReference type="Proteomes" id="UP000807306"/>
    </source>
</evidence>
<dbReference type="AlphaFoldDB" id="A0A9P6EMR5"/>
<dbReference type="Proteomes" id="UP000807306">
    <property type="component" value="Unassembled WGS sequence"/>
</dbReference>